<evidence type="ECO:0000256" key="1">
    <source>
        <dbReference type="SAM" id="Phobius"/>
    </source>
</evidence>
<protein>
    <submittedName>
        <fullName evidence="3">META domain-containing protein</fullName>
    </submittedName>
</protein>
<evidence type="ECO:0000313" key="3">
    <source>
        <dbReference type="EMBL" id="QNE36351.1"/>
    </source>
</evidence>
<dbReference type="AlphaFoldDB" id="A0A7G6YCY6"/>
<dbReference type="Proteomes" id="UP000515511">
    <property type="component" value="Chromosome"/>
</dbReference>
<dbReference type="InterPro" id="IPR005184">
    <property type="entry name" value="DUF306_Meta_HslJ"/>
</dbReference>
<dbReference type="Pfam" id="PF03724">
    <property type="entry name" value="META"/>
    <property type="match status" value="1"/>
</dbReference>
<dbReference type="InterPro" id="IPR053147">
    <property type="entry name" value="Hsp_HslJ-like"/>
</dbReference>
<dbReference type="EMBL" id="CP043641">
    <property type="protein sequence ID" value="QNE36351.1"/>
    <property type="molecule type" value="Genomic_DNA"/>
</dbReference>
<sequence>MTQTIRRARARLLGADLLGGGLVAVAALALLAGCAGTPSGAALVGTWGSTAASQPNLTIENDGAFSGTDGCNRLTGKGSIDGDTITFGPIASTMMACTGVDEWLGKASSGTAKGSTLVVYDINGSQIGTLDKK</sequence>
<name>A0A7G6YCY6_9MICO</name>
<evidence type="ECO:0000259" key="2">
    <source>
        <dbReference type="Pfam" id="PF03724"/>
    </source>
</evidence>
<dbReference type="KEGG" id="lse:F1C12_15350"/>
<dbReference type="PANTHER" id="PTHR35535:SF1">
    <property type="entry name" value="HEAT SHOCK PROTEIN HSLJ"/>
    <property type="match status" value="1"/>
</dbReference>
<evidence type="ECO:0000313" key="4">
    <source>
        <dbReference type="Proteomes" id="UP000515511"/>
    </source>
</evidence>
<feature type="transmembrane region" description="Helical" evidence="1">
    <location>
        <begin position="12"/>
        <end position="32"/>
    </location>
</feature>
<keyword evidence="1" id="KW-1133">Transmembrane helix</keyword>
<keyword evidence="1" id="KW-0472">Membrane</keyword>
<accession>A0A7G6YCY6</accession>
<dbReference type="RefSeq" id="WP_185275785.1">
    <property type="nucleotide sequence ID" value="NZ_CP043641.1"/>
</dbReference>
<dbReference type="PANTHER" id="PTHR35535">
    <property type="entry name" value="HEAT SHOCK PROTEIN HSLJ"/>
    <property type="match status" value="1"/>
</dbReference>
<organism evidence="3 4">
    <name type="scientific">Leifsonia shinshuensis</name>
    <dbReference type="NCBI Taxonomy" id="150026"/>
    <lineage>
        <taxon>Bacteria</taxon>
        <taxon>Bacillati</taxon>
        <taxon>Actinomycetota</taxon>
        <taxon>Actinomycetes</taxon>
        <taxon>Micrococcales</taxon>
        <taxon>Microbacteriaceae</taxon>
        <taxon>Leifsonia</taxon>
    </lineage>
</organism>
<proteinExistence type="predicted"/>
<dbReference type="InterPro" id="IPR038670">
    <property type="entry name" value="HslJ-like_sf"/>
</dbReference>
<dbReference type="PROSITE" id="PS51257">
    <property type="entry name" value="PROKAR_LIPOPROTEIN"/>
    <property type="match status" value="1"/>
</dbReference>
<gene>
    <name evidence="3" type="ORF">F1C12_15350</name>
</gene>
<feature type="domain" description="DUF306" evidence="2">
    <location>
        <begin position="51"/>
        <end position="100"/>
    </location>
</feature>
<dbReference type="Gene3D" id="2.40.128.270">
    <property type="match status" value="1"/>
</dbReference>
<reference evidence="4" key="1">
    <citation type="submission" date="2019-09" db="EMBL/GenBank/DDBJ databases">
        <title>Antimicrobial potential of Antarctic Bacteria.</title>
        <authorList>
            <person name="Benaud N."/>
            <person name="Edwards R.J."/>
            <person name="Ferrari B.C."/>
        </authorList>
    </citation>
    <scope>NUCLEOTIDE SEQUENCE [LARGE SCALE GENOMIC DNA]</scope>
    <source>
        <strain evidence="4">INR9</strain>
    </source>
</reference>
<keyword evidence="1" id="KW-0812">Transmembrane</keyword>